<comment type="caution">
    <text evidence="1">The sequence shown here is derived from an EMBL/GenBank/DDBJ whole genome shotgun (WGS) entry which is preliminary data.</text>
</comment>
<proteinExistence type="predicted"/>
<gene>
    <name evidence="1" type="ORF">C1638_000010</name>
</gene>
<protein>
    <recommendedName>
        <fullName evidence="3">Lipoprotein</fullName>
    </recommendedName>
</protein>
<dbReference type="EMBL" id="PPEI02000001">
    <property type="protein sequence ID" value="PWN67036.1"/>
    <property type="molecule type" value="Genomic_DNA"/>
</dbReference>
<dbReference type="AlphaFoldDB" id="A0A316X2Q2"/>
<keyword evidence="2" id="KW-1185">Reference proteome</keyword>
<dbReference type="Proteomes" id="UP000236182">
    <property type="component" value="Unassembled WGS sequence"/>
</dbReference>
<dbReference type="PROSITE" id="PS51257">
    <property type="entry name" value="PROKAR_LIPOPROTEIN"/>
    <property type="match status" value="1"/>
</dbReference>
<organism evidence="1 2">
    <name type="scientific">Chryseobacterium oncorhynchi</name>
    <dbReference type="NCBI Taxonomy" id="741074"/>
    <lineage>
        <taxon>Bacteria</taxon>
        <taxon>Pseudomonadati</taxon>
        <taxon>Bacteroidota</taxon>
        <taxon>Flavobacteriia</taxon>
        <taxon>Flavobacteriales</taxon>
        <taxon>Weeksellaceae</taxon>
        <taxon>Chryseobacterium group</taxon>
        <taxon>Chryseobacterium</taxon>
    </lineage>
</organism>
<dbReference type="RefSeq" id="WP_109617055.1">
    <property type="nucleotide sequence ID" value="NZ_PPEI02000001.1"/>
</dbReference>
<sequence length="175" mass="20724">MEKKNIMLKSSWTFLLICLMLSGCGKKEIEFIEITEGRSTNPSEPRIGIKVTSNNDLYLCREIIIDGRKTERYIYYKNIESVNFEKFKKDIVDNFETKIDPTYIKASDAKYYQLFYKVSSKVYKSRFIESDLTDVQNKVLFEIINLSKLRNYKEIPKYEFSKELLQEKLPQPPPL</sequence>
<evidence type="ECO:0008006" key="3">
    <source>
        <dbReference type="Google" id="ProtNLM"/>
    </source>
</evidence>
<evidence type="ECO:0000313" key="2">
    <source>
        <dbReference type="Proteomes" id="UP000236182"/>
    </source>
</evidence>
<reference evidence="1" key="1">
    <citation type="submission" date="2018-04" db="EMBL/GenBank/DDBJ databases">
        <title>Draft Genome Sequences of Chryseobacterium lactis NCTC11390T isolated from milk, Chryseobacterium oncorhynchi 701B-08T from rainbow trout, and Chryseobacterium viscerum 687B-08T from diseased fish.</title>
        <authorList>
            <person name="Jeong J.-J."/>
            <person name="Lee Y.J."/>
            <person name="Pathiraja D."/>
            <person name="Park B."/>
            <person name="Choi I.-G."/>
            <person name="Kim K.D."/>
        </authorList>
    </citation>
    <scope>NUCLEOTIDE SEQUENCE [LARGE SCALE GENOMIC DNA]</scope>
    <source>
        <strain evidence="1">701B-08</strain>
    </source>
</reference>
<name>A0A316X2Q2_9FLAO</name>
<evidence type="ECO:0000313" key="1">
    <source>
        <dbReference type="EMBL" id="PWN67036.1"/>
    </source>
</evidence>
<accession>A0A316X2Q2</accession>